<evidence type="ECO:0000313" key="2">
    <source>
        <dbReference type="Proteomes" id="UP000717364"/>
    </source>
</evidence>
<keyword evidence="2" id="KW-1185">Reference proteome</keyword>
<dbReference type="Proteomes" id="UP000717364">
    <property type="component" value="Unassembled WGS sequence"/>
</dbReference>
<name>A0A947GL66_9CYAN</name>
<dbReference type="AlphaFoldDB" id="A0A947GL66"/>
<reference evidence="1" key="2">
    <citation type="journal article" date="2021" name="Mar. Drugs">
        <title>Genome Reduction and Secondary Metabolism of the Marine Sponge-Associated Cyanobacterium Leptothoe.</title>
        <authorList>
            <person name="Konstantinou D."/>
            <person name="Popin R.V."/>
            <person name="Fewer D.P."/>
            <person name="Sivonen K."/>
            <person name="Gkelis S."/>
        </authorList>
    </citation>
    <scope>NUCLEOTIDE SEQUENCE</scope>
    <source>
        <strain evidence="1">TAU-MAC 1115</strain>
    </source>
</reference>
<evidence type="ECO:0000313" key="1">
    <source>
        <dbReference type="EMBL" id="MBT9314831.1"/>
    </source>
</evidence>
<gene>
    <name evidence="1" type="ORF">IXB50_05285</name>
</gene>
<comment type="caution">
    <text evidence="1">The sequence shown here is derived from an EMBL/GenBank/DDBJ whole genome shotgun (WGS) entry which is preliminary data.</text>
</comment>
<dbReference type="EMBL" id="JADOES010000007">
    <property type="protein sequence ID" value="MBT9314831.1"/>
    <property type="molecule type" value="Genomic_DNA"/>
</dbReference>
<reference evidence="1" key="1">
    <citation type="submission" date="2020-11" db="EMBL/GenBank/DDBJ databases">
        <authorList>
            <person name="Konstantinou D."/>
            <person name="Gkelis S."/>
            <person name="Popin R."/>
            <person name="Fewer D."/>
            <person name="Sivonen K."/>
        </authorList>
    </citation>
    <scope>NUCLEOTIDE SEQUENCE</scope>
    <source>
        <strain evidence="1">TAU-MAC 1115</strain>
    </source>
</reference>
<accession>A0A947GL66</accession>
<proteinExistence type="predicted"/>
<organism evidence="1 2">
    <name type="scientific">Leptothoe spongobia TAU-MAC 1115</name>
    <dbReference type="NCBI Taxonomy" id="1967444"/>
    <lineage>
        <taxon>Bacteria</taxon>
        <taxon>Bacillati</taxon>
        <taxon>Cyanobacteriota</taxon>
        <taxon>Cyanophyceae</taxon>
        <taxon>Nodosilineales</taxon>
        <taxon>Cymatolegaceae</taxon>
        <taxon>Leptothoe</taxon>
        <taxon>Leptothoe spongobia</taxon>
    </lineage>
</organism>
<protein>
    <submittedName>
        <fullName evidence="1">Uncharacterized protein</fullName>
    </submittedName>
</protein>
<sequence>MIHFESGLRNSDLVLGNGRYVLFDLMDMDSVITSRKLPSFAEASLLPAFRRQWSSLYKTLERLESSADKLMHLQ</sequence>